<dbReference type="SUPFAM" id="SSF81383">
    <property type="entry name" value="F-box domain"/>
    <property type="match status" value="1"/>
</dbReference>
<comment type="caution">
    <text evidence="3">The sequence shown here is derived from an EMBL/GenBank/DDBJ whole genome shotgun (WGS) entry which is preliminary data.</text>
</comment>
<name>A0A6D2HPN2_9BRAS</name>
<keyword evidence="4" id="KW-1185">Reference proteome</keyword>
<dbReference type="SMART" id="SM00256">
    <property type="entry name" value="FBOX"/>
    <property type="match status" value="1"/>
</dbReference>
<sequence length="450" mass="51001">MKRKREAKQDRSGSSGSKLDPIPVDAKLPGKFVIKPHQKKKRQRRDLLCNQTGTSSSSSKLDSLPDELKLDILNRLPAKSLANFRCVSKMWSSIIRSPEFVRSFFSLSSRRPRLMVALGNGIYNRSTEERLIFFFSFSPEDEEESSSLVPNFDMAISSVTFTSDSSCTSVHGFLAVKAGGLLSICNPCTEQFIEFPSCTTHVGYDPIGDQYKALFKRMVYEFRNGILSHLPELKVLTLGEGGGWRLIKPPTTMPNFKTLSVGVSIDGFVYYGAYSPARPTNPGIVCFDVRSEKLSYIKAPPAVVRYGDDSIFIEYKGKLASIVPADPYGRFERFDMWVLEDVHKHEWSHHMCVIPLSMWDFVGGFRLSFPGANKAGELIMAPTMLSRHVQPFYIFYYNVKTRNIRRVRLLGIGDNQEFRRSYGFVEQSECHVRISPQHIESIAFFKNPTT</sequence>
<dbReference type="PROSITE" id="PS50181">
    <property type="entry name" value="FBOX"/>
    <property type="match status" value="1"/>
</dbReference>
<evidence type="ECO:0000259" key="2">
    <source>
        <dbReference type="PROSITE" id="PS50181"/>
    </source>
</evidence>
<evidence type="ECO:0000313" key="3">
    <source>
        <dbReference type="EMBL" id="CAA7016029.1"/>
    </source>
</evidence>
<dbReference type="CDD" id="cd22157">
    <property type="entry name" value="F-box_AtFBW1-like"/>
    <property type="match status" value="1"/>
</dbReference>
<feature type="region of interest" description="Disordered" evidence="1">
    <location>
        <begin position="1"/>
        <end position="62"/>
    </location>
</feature>
<dbReference type="Pfam" id="PF00646">
    <property type="entry name" value="F-box"/>
    <property type="match status" value="1"/>
</dbReference>
<dbReference type="OrthoDB" id="1108318at2759"/>
<organism evidence="3 4">
    <name type="scientific">Microthlaspi erraticum</name>
    <dbReference type="NCBI Taxonomy" id="1685480"/>
    <lineage>
        <taxon>Eukaryota</taxon>
        <taxon>Viridiplantae</taxon>
        <taxon>Streptophyta</taxon>
        <taxon>Embryophyta</taxon>
        <taxon>Tracheophyta</taxon>
        <taxon>Spermatophyta</taxon>
        <taxon>Magnoliopsida</taxon>
        <taxon>eudicotyledons</taxon>
        <taxon>Gunneridae</taxon>
        <taxon>Pentapetalae</taxon>
        <taxon>rosids</taxon>
        <taxon>malvids</taxon>
        <taxon>Brassicales</taxon>
        <taxon>Brassicaceae</taxon>
        <taxon>Coluteocarpeae</taxon>
        <taxon>Microthlaspi</taxon>
    </lineage>
</organism>
<feature type="compositionally biased region" description="Basic residues" evidence="1">
    <location>
        <begin position="34"/>
        <end position="44"/>
    </location>
</feature>
<dbReference type="NCBIfam" id="TIGR01640">
    <property type="entry name" value="F_box_assoc_1"/>
    <property type="match status" value="1"/>
</dbReference>
<accession>A0A6D2HPN2</accession>
<dbReference type="Pfam" id="PF08268">
    <property type="entry name" value="FBA_3"/>
    <property type="match status" value="1"/>
</dbReference>
<dbReference type="PANTHER" id="PTHR31111:SF111">
    <property type="entry name" value="F-BOX DOMAIN-CONTAINING PROTEIN"/>
    <property type="match status" value="1"/>
</dbReference>
<dbReference type="Gene3D" id="1.20.1280.50">
    <property type="match status" value="1"/>
</dbReference>
<dbReference type="Proteomes" id="UP000467841">
    <property type="component" value="Unassembled WGS sequence"/>
</dbReference>
<dbReference type="PANTHER" id="PTHR31111">
    <property type="entry name" value="BNAA05G37150D PROTEIN-RELATED"/>
    <property type="match status" value="1"/>
</dbReference>
<feature type="domain" description="F-box" evidence="2">
    <location>
        <begin position="58"/>
        <end position="104"/>
    </location>
</feature>
<dbReference type="InterPro" id="IPR001810">
    <property type="entry name" value="F-box_dom"/>
</dbReference>
<dbReference type="InterPro" id="IPR036047">
    <property type="entry name" value="F-box-like_dom_sf"/>
</dbReference>
<dbReference type="InterPro" id="IPR017451">
    <property type="entry name" value="F-box-assoc_interact_dom"/>
</dbReference>
<dbReference type="AlphaFoldDB" id="A0A6D2HPN2"/>
<evidence type="ECO:0000256" key="1">
    <source>
        <dbReference type="SAM" id="MobiDB-lite"/>
    </source>
</evidence>
<dbReference type="EMBL" id="CACVBM020000221">
    <property type="protein sequence ID" value="CAA7016029.1"/>
    <property type="molecule type" value="Genomic_DNA"/>
</dbReference>
<protein>
    <recommendedName>
        <fullName evidence="2">F-box domain-containing protein</fullName>
    </recommendedName>
</protein>
<dbReference type="InterPro" id="IPR013187">
    <property type="entry name" value="F-box-assoc_dom_typ3"/>
</dbReference>
<reference evidence="3" key="1">
    <citation type="submission" date="2020-01" db="EMBL/GenBank/DDBJ databases">
        <authorList>
            <person name="Mishra B."/>
        </authorList>
    </citation>
    <scope>NUCLEOTIDE SEQUENCE [LARGE SCALE GENOMIC DNA]</scope>
</reference>
<proteinExistence type="predicted"/>
<gene>
    <name evidence="3" type="ORF">MERR_LOCUS3264</name>
</gene>
<evidence type="ECO:0000313" key="4">
    <source>
        <dbReference type="Proteomes" id="UP000467841"/>
    </source>
</evidence>